<reference evidence="11" key="3">
    <citation type="submission" date="2015-02" db="UniProtKB">
        <authorList>
            <consortium name="EnsemblProtists"/>
        </authorList>
    </citation>
    <scope>IDENTIFICATION</scope>
    <source>
        <strain evidence="11">DAOM BR144</strain>
    </source>
</reference>
<evidence type="ECO:0000313" key="12">
    <source>
        <dbReference type="Proteomes" id="UP000019132"/>
    </source>
</evidence>
<comment type="catalytic activity">
    <reaction evidence="7">
        <text>L-threonyl-[protein] + ATP = O-phospho-L-threonyl-[protein] + ADP + H(+)</text>
        <dbReference type="Rhea" id="RHEA:46608"/>
        <dbReference type="Rhea" id="RHEA-COMP:11060"/>
        <dbReference type="Rhea" id="RHEA-COMP:11605"/>
        <dbReference type="ChEBI" id="CHEBI:15378"/>
        <dbReference type="ChEBI" id="CHEBI:30013"/>
        <dbReference type="ChEBI" id="CHEBI:30616"/>
        <dbReference type="ChEBI" id="CHEBI:61977"/>
        <dbReference type="ChEBI" id="CHEBI:456216"/>
        <dbReference type="EC" id="2.7.11.1"/>
    </reaction>
</comment>
<keyword evidence="4 9" id="KW-0547">Nucleotide-binding</keyword>
<dbReference type="Proteomes" id="UP000019132">
    <property type="component" value="Unassembled WGS sequence"/>
</dbReference>
<evidence type="ECO:0000256" key="2">
    <source>
        <dbReference type="ARBA" id="ARBA00022527"/>
    </source>
</evidence>
<dbReference type="InParanoid" id="K3X493"/>
<keyword evidence="5" id="KW-0418">Kinase</keyword>
<feature type="domain" description="Protein kinase" evidence="10">
    <location>
        <begin position="14"/>
        <end position="108"/>
    </location>
</feature>
<dbReference type="EMBL" id="GL376621">
    <property type="status" value="NOT_ANNOTATED_CDS"/>
    <property type="molecule type" value="Genomic_DNA"/>
</dbReference>
<proteinExistence type="predicted"/>
<organism evidence="11 12">
    <name type="scientific">Globisporangium ultimum (strain ATCC 200006 / CBS 805.95 / DAOM BR144)</name>
    <name type="common">Pythium ultimum</name>
    <dbReference type="NCBI Taxonomy" id="431595"/>
    <lineage>
        <taxon>Eukaryota</taxon>
        <taxon>Sar</taxon>
        <taxon>Stramenopiles</taxon>
        <taxon>Oomycota</taxon>
        <taxon>Peronosporomycetes</taxon>
        <taxon>Pythiales</taxon>
        <taxon>Pythiaceae</taxon>
        <taxon>Globisporangium</taxon>
    </lineage>
</organism>
<dbReference type="eggNOG" id="KOG0589">
    <property type="taxonomic scope" value="Eukaryota"/>
</dbReference>
<evidence type="ECO:0000259" key="10">
    <source>
        <dbReference type="PROSITE" id="PS50011"/>
    </source>
</evidence>
<keyword evidence="2" id="KW-0723">Serine/threonine-protein kinase</keyword>
<evidence type="ECO:0000256" key="9">
    <source>
        <dbReference type="PROSITE-ProRule" id="PRU10141"/>
    </source>
</evidence>
<evidence type="ECO:0000313" key="11">
    <source>
        <dbReference type="EnsemblProtists" id="PYU1_T012042"/>
    </source>
</evidence>
<evidence type="ECO:0000256" key="3">
    <source>
        <dbReference type="ARBA" id="ARBA00022679"/>
    </source>
</evidence>
<dbReference type="PROSITE" id="PS00107">
    <property type="entry name" value="PROTEIN_KINASE_ATP"/>
    <property type="match status" value="1"/>
</dbReference>
<keyword evidence="3" id="KW-0808">Transferase</keyword>
<dbReference type="GO" id="GO:0004674">
    <property type="term" value="F:protein serine/threonine kinase activity"/>
    <property type="evidence" value="ECO:0007669"/>
    <property type="project" value="UniProtKB-KW"/>
</dbReference>
<keyword evidence="6 9" id="KW-0067">ATP-binding</keyword>
<feature type="binding site" evidence="9">
    <location>
        <position position="43"/>
    </location>
    <ligand>
        <name>ATP</name>
        <dbReference type="ChEBI" id="CHEBI:30616"/>
    </ligand>
</feature>
<comment type="catalytic activity">
    <reaction evidence="8">
        <text>L-seryl-[protein] + ATP = O-phospho-L-seryl-[protein] + ADP + H(+)</text>
        <dbReference type="Rhea" id="RHEA:17989"/>
        <dbReference type="Rhea" id="RHEA-COMP:9863"/>
        <dbReference type="Rhea" id="RHEA-COMP:11604"/>
        <dbReference type="ChEBI" id="CHEBI:15378"/>
        <dbReference type="ChEBI" id="CHEBI:29999"/>
        <dbReference type="ChEBI" id="CHEBI:30616"/>
        <dbReference type="ChEBI" id="CHEBI:83421"/>
        <dbReference type="ChEBI" id="CHEBI:456216"/>
        <dbReference type="EC" id="2.7.11.1"/>
    </reaction>
</comment>
<evidence type="ECO:0000256" key="7">
    <source>
        <dbReference type="ARBA" id="ARBA00047899"/>
    </source>
</evidence>
<dbReference type="Pfam" id="PF00069">
    <property type="entry name" value="Pkinase"/>
    <property type="match status" value="1"/>
</dbReference>
<protein>
    <recommendedName>
        <fullName evidence="1">non-specific serine/threonine protein kinase</fullName>
        <ecNumber evidence="1">2.7.11.1</ecNumber>
    </recommendedName>
</protein>
<dbReference type="STRING" id="431595.K3X493"/>
<dbReference type="InterPro" id="IPR000719">
    <property type="entry name" value="Prot_kinase_dom"/>
</dbReference>
<evidence type="ECO:0000256" key="1">
    <source>
        <dbReference type="ARBA" id="ARBA00012513"/>
    </source>
</evidence>
<evidence type="ECO:0000256" key="6">
    <source>
        <dbReference type="ARBA" id="ARBA00022840"/>
    </source>
</evidence>
<sequence length="108" mass="11852">MLKEAPAPGVIAGYETLTLLGSGQYGDVYLVKRKRDGQQFAAKLSNQAGGNRIHLQQAKQEAELLSQMQHPNITQYVEVVGDGAKLTIIMEYASGGDLDSYLITRQER</sequence>
<dbReference type="GO" id="GO:0005524">
    <property type="term" value="F:ATP binding"/>
    <property type="evidence" value="ECO:0007669"/>
    <property type="project" value="UniProtKB-UniRule"/>
</dbReference>
<dbReference type="EnsemblProtists" id="PYU1_T012042">
    <property type="protein sequence ID" value="PYU1_T012042"/>
    <property type="gene ID" value="PYU1_G012016"/>
</dbReference>
<reference evidence="12" key="1">
    <citation type="journal article" date="2010" name="Genome Biol.">
        <title>Genome sequence of the necrotrophic plant pathogen Pythium ultimum reveals original pathogenicity mechanisms and effector repertoire.</title>
        <authorList>
            <person name="Levesque C.A."/>
            <person name="Brouwer H."/>
            <person name="Cano L."/>
            <person name="Hamilton J.P."/>
            <person name="Holt C."/>
            <person name="Huitema E."/>
            <person name="Raffaele S."/>
            <person name="Robideau G.P."/>
            <person name="Thines M."/>
            <person name="Win J."/>
            <person name="Zerillo M.M."/>
            <person name="Beakes G.W."/>
            <person name="Boore J.L."/>
            <person name="Busam D."/>
            <person name="Dumas B."/>
            <person name="Ferriera S."/>
            <person name="Fuerstenberg S.I."/>
            <person name="Gachon C.M."/>
            <person name="Gaulin E."/>
            <person name="Govers F."/>
            <person name="Grenville-Briggs L."/>
            <person name="Horner N."/>
            <person name="Hostetler J."/>
            <person name="Jiang R.H."/>
            <person name="Johnson J."/>
            <person name="Krajaejun T."/>
            <person name="Lin H."/>
            <person name="Meijer H.J."/>
            <person name="Moore B."/>
            <person name="Morris P."/>
            <person name="Phuntmart V."/>
            <person name="Puiu D."/>
            <person name="Shetty J."/>
            <person name="Stajich J.E."/>
            <person name="Tripathy S."/>
            <person name="Wawra S."/>
            <person name="van West P."/>
            <person name="Whitty B.R."/>
            <person name="Coutinho P.M."/>
            <person name="Henrissat B."/>
            <person name="Martin F."/>
            <person name="Thomas P.D."/>
            <person name="Tyler B.M."/>
            <person name="De Vries R.P."/>
            <person name="Kamoun S."/>
            <person name="Yandell M."/>
            <person name="Tisserat N."/>
            <person name="Buell C.R."/>
        </authorList>
    </citation>
    <scope>NUCLEOTIDE SEQUENCE</scope>
    <source>
        <strain evidence="12">DAOM:BR144</strain>
    </source>
</reference>
<dbReference type="PROSITE" id="PS50011">
    <property type="entry name" value="PROTEIN_KINASE_DOM"/>
    <property type="match status" value="1"/>
</dbReference>
<dbReference type="InterPro" id="IPR017441">
    <property type="entry name" value="Protein_kinase_ATP_BS"/>
</dbReference>
<accession>K3X493</accession>
<dbReference type="Gene3D" id="1.10.510.10">
    <property type="entry name" value="Transferase(Phosphotransferase) domain 1"/>
    <property type="match status" value="1"/>
</dbReference>
<name>K3X493_GLOUD</name>
<dbReference type="EC" id="2.7.11.1" evidence="1"/>
<dbReference type="AlphaFoldDB" id="K3X493"/>
<evidence type="ECO:0000256" key="4">
    <source>
        <dbReference type="ARBA" id="ARBA00022741"/>
    </source>
</evidence>
<dbReference type="PANTHER" id="PTHR44899:SF3">
    <property type="entry name" value="SERINE_THREONINE-PROTEIN KINASE NEK1"/>
    <property type="match status" value="1"/>
</dbReference>
<dbReference type="InterPro" id="IPR011009">
    <property type="entry name" value="Kinase-like_dom_sf"/>
</dbReference>
<dbReference type="SUPFAM" id="SSF56112">
    <property type="entry name" value="Protein kinase-like (PK-like)"/>
    <property type="match status" value="1"/>
</dbReference>
<dbReference type="VEuPathDB" id="FungiDB:PYU1_G012016"/>
<evidence type="ECO:0000256" key="8">
    <source>
        <dbReference type="ARBA" id="ARBA00048679"/>
    </source>
</evidence>
<keyword evidence="12" id="KW-1185">Reference proteome</keyword>
<reference evidence="12" key="2">
    <citation type="submission" date="2010-04" db="EMBL/GenBank/DDBJ databases">
        <authorList>
            <person name="Buell R."/>
            <person name="Hamilton J."/>
            <person name="Hostetler J."/>
        </authorList>
    </citation>
    <scope>NUCLEOTIDE SEQUENCE [LARGE SCALE GENOMIC DNA]</scope>
    <source>
        <strain evidence="12">DAOM:BR144</strain>
    </source>
</reference>
<dbReference type="InterPro" id="IPR051131">
    <property type="entry name" value="NEK_Ser/Thr_kinase_NIMA"/>
</dbReference>
<dbReference type="HOGENOM" id="CLU_2202319_0_0_1"/>
<dbReference type="PANTHER" id="PTHR44899">
    <property type="entry name" value="CAMK FAMILY PROTEIN KINASE"/>
    <property type="match status" value="1"/>
</dbReference>
<evidence type="ECO:0000256" key="5">
    <source>
        <dbReference type="ARBA" id="ARBA00022777"/>
    </source>
</evidence>